<dbReference type="EMBL" id="CM045770">
    <property type="protein sequence ID" value="KAI7992118.1"/>
    <property type="molecule type" value="Genomic_DNA"/>
</dbReference>
<keyword evidence="2" id="KW-1185">Reference proteome</keyword>
<comment type="caution">
    <text evidence="1">The sequence shown here is derived from an EMBL/GenBank/DDBJ whole genome shotgun (WGS) entry which is preliminary data.</text>
</comment>
<organism evidence="1 2">
    <name type="scientific">Camellia lanceoleosa</name>
    <dbReference type="NCBI Taxonomy" id="1840588"/>
    <lineage>
        <taxon>Eukaryota</taxon>
        <taxon>Viridiplantae</taxon>
        <taxon>Streptophyta</taxon>
        <taxon>Embryophyta</taxon>
        <taxon>Tracheophyta</taxon>
        <taxon>Spermatophyta</taxon>
        <taxon>Magnoliopsida</taxon>
        <taxon>eudicotyledons</taxon>
        <taxon>Gunneridae</taxon>
        <taxon>Pentapetalae</taxon>
        <taxon>asterids</taxon>
        <taxon>Ericales</taxon>
        <taxon>Theaceae</taxon>
        <taxon>Camellia</taxon>
    </lineage>
</organism>
<sequence length="173" mass="19230">MNMNKGLSRSIDYHRHGQMRQYTKLLLFHSNQTAVAAAAPRDSSTRFYEDTIVFCVREKGAARVAQLGKNSEFAEVNIDDMESLEATLHDADVVVHTTGPFQQAERCTVLEAAIKTKTAYVNVCDDTTYAWCAKFYMSQALAANIPAITTGGIYPGVSNSTHTFSLVMKFLKY</sequence>
<dbReference type="Proteomes" id="UP001060215">
    <property type="component" value="Chromosome 13"/>
</dbReference>
<gene>
    <name evidence="1" type="ORF">LOK49_LG12G00705</name>
</gene>
<evidence type="ECO:0000313" key="2">
    <source>
        <dbReference type="Proteomes" id="UP001060215"/>
    </source>
</evidence>
<reference evidence="1 2" key="1">
    <citation type="journal article" date="2022" name="Plant J.">
        <title>Chromosome-level genome of Camellia lanceoleosa provides a valuable resource for understanding genome evolution and self-incompatibility.</title>
        <authorList>
            <person name="Gong W."/>
            <person name="Xiao S."/>
            <person name="Wang L."/>
            <person name="Liao Z."/>
            <person name="Chang Y."/>
            <person name="Mo W."/>
            <person name="Hu G."/>
            <person name="Li W."/>
            <person name="Zhao G."/>
            <person name="Zhu H."/>
            <person name="Hu X."/>
            <person name="Ji K."/>
            <person name="Xiang X."/>
            <person name="Song Q."/>
            <person name="Yuan D."/>
            <person name="Jin S."/>
            <person name="Zhang L."/>
        </authorList>
    </citation>
    <scope>NUCLEOTIDE SEQUENCE [LARGE SCALE GENOMIC DNA]</scope>
    <source>
        <strain evidence="1">SQ_2022a</strain>
    </source>
</reference>
<accession>A0ACC0FTZ4</accession>
<evidence type="ECO:0000313" key="1">
    <source>
        <dbReference type="EMBL" id="KAI7992118.1"/>
    </source>
</evidence>
<proteinExistence type="predicted"/>
<protein>
    <submittedName>
        <fullName evidence="1">Uncharacterized protein</fullName>
    </submittedName>
</protein>
<name>A0ACC0FTZ4_9ERIC</name>